<feature type="region of interest" description="Disordered" evidence="1">
    <location>
        <begin position="1"/>
        <end position="34"/>
    </location>
</feature>
<comment type="caution">
    <text evidence="2">The sequence shown here is derived from an EMBL/GenBank/DDBJ whole genome shotgun (WGS) entry which is preliminary data.</text>
</comment>
<name>A0AAD6KQ78_9ROSI</name>
<organism evidence="2 3">
    <name type="scientific">Salix udensis</name>
    <dbReference type="NCBI Taxonomy" id="889485"/>
    <lineage>
        <taxon>Eukaryota</taxon>
        <taxon>Viridiplantae</taxon>
        <taxon>Streptophyta</taxon>
        <taxon>Embryophyta</taxon>
        <taxon>Tracheophyta</taxon>
        <taxon>Spermatophyta</taxon>
        <taxon>Magnoliopsida</taxon>
        <taxon>eudicotyledons</taxon>
        <taxon>Gunneridae</taxon>
        <taxon>Pentapetalae</taxon>
        <taxon>rosids</taxon>
        <taxon>fabids</taxon>
        <taxon>Malpighiales</taxon>
        <taxon>Salicaceae</taxon>
        <taxon>Saliceae</taxon>
        <taxon>Salix</taxon>
    </lineage>
</organism>
<accession>A0AAD6KQ78</accession>
<dbReference type="AlphaFoldDB" id="A0AAD6KQ78"/>
<proteinExistence type="predicted"/>
<feature type="compositionally biased region" description="Polar residues" evidence="1">
    <location>
        <begin position="1"/>
        <end position="16"/>
    </location>
</feature>
<reference evidence="2 3" key="1">
    <citation type="journal article" date="2023" name="Int. J. Mol. Sci.">
        <title>De Novo Assembly and Annotation of 11 Diverse Shrub Willow (Salix) Genomes Reveals Novel Gene Organization in Sex-Linked Regions.</title>
        <authorList>
            <person name="Hyden B."/>
            <person name="Feng K."/>
            <person name="Yates T.B."/>
            <person name="Jawdy S."/>
            <person name="Cereghino C."/>
            <person name="Smart L.B."/>
            <person name="Muchero W."/>
        </authorList>
    </citation>
    <scope>NUCLEOTIDE SEQUENCE [LARGE SCALE GENOMIC DNA]</scope>
    <source>
        <tissue evidence="2">Shoot tip</tissue>
    </source>
</reference>
<evidence type="ECO:0000313" key="3">
    <source>
        <dbReference type="Proteomes" id="UP001162972"/>
    </source>
</evidence>
<protein>
    <submittedName>
        <fullName evidence="2">Uncharacterized protein</fullName>
    </submittedName>
</protein>
<dbReference type="EMBL" id="JAPFFJ010000005">
    <property type="protein sequence ID" value="KAJ6427697.1"/>
    <property type="molecule type" value="Genomic_DNA"/>
</dbReference>
<evidence type="ECO:0000256" key="1">
    <source>
        <dbReference type="SAM" id="MobiDB-lite"/>
    </source>
</evidence>
<sequence>MINSNSTVYTNQSDNSVAADGAEGKEKEEEEEEVSFSHRCRWIGRLGENRKSDASARYLGMLKDSVLSRFAGQPHQAADLAGDYLEQARPVYIYFDETG</sequence>
<evidence type="ECO:0000313" key="2">
    <source>
        <dbReference type="EMBL" id="KAJ6427697.1"/>
    </source>
</evidence>
<dbReference type="Proteomes" id="UP001162972">
    <property type="component" value="Chromosome 1"/>
</dbReference>
<gene>
    <name evidence="2" type="ORF">OIU84_023151</name>
</gene>
<keyword evidence="3" id="KW-1185">Reference proteome</keyword>